<dbReference type="InterPro" id="IPR025944">
    <property type="entry name" value="Sigma_54_int_dom_CS"/>
</dbReference>
<keyword evidence="1" id="KW-0547">Nucleotide-binding</keyword>
<dbReference type="GO" id="GO:0005524">
    <property type="term" value="F:ATP binding"/>
    <property type="evidence" value="ECO:0007669"/>
    <property type="project" value="UniProtKB-KW"/>
</dbReference>
<name>A0A3B1BZ50_9ZZZZ</name>
<dbReference type="InterPro" id="IPR002197">
    <property type="entry name" value="HTH_Fis"/>
</dbReference>
<dbReference type="GO" id="GO:0006355">
    <property type="term" value="P:regulation of DNA-templated transcription"/>
    <property type="evidence" value="ECO:0007669"/>
    <property type="project" value="InterPro"/>
</dbReference>
<dbReference type="InterPro" id="IPR035965">
    <property type="entry name" value="PAS-like_dom_sf"/>
</dbReference>
<dbReference type="EMBL" id="UOGA01000085">
    <property type="protein sequence ID" value="VAX17114.1"/>
    <property type="molecule type" value="Genomic_DNA"/>
</dbReference>
<dbReference type="Pfam" id="PF00158">
    <property type="entry name" value="Sigma54_activat"/>
    <property type="match status" value="1"/>
</dbReference>
<dbReference type="InterPro" id="IPR002078">
    <property type="entry name" value="Sigma_54_int"/>
</dbReference>
<evidence type="ECO:0000256" key="2">
    <source>
        <dbReference type="ARBA" id="ARBA00022840"/>
    </source>
</evidence>
<dbReference type="GO" id="GO:0043565">
    <property type="term" value="F:sequence-specific DNA binding"/>
    <property type="evidence" value="ECO:0007669"/>
    <property type="project" value="InterPro"/>
</dbReference>
<feature type="non-terminal residue" evidence="6">
    <location>
        <position position="1"/>
    </location>
</feature>
<dbReference type="Pfam" id="PF08448">
    <property type="entry name" value="PAS_4"/>
    <property type="match status" value="1"/>
</dbReference>
<dbReference type="PROSITE" id="PS00688">
    <property type="entry name" value="SIGMA54_INTERACT_3"/>
    <property type="match status" value="1"/>
</dbReference>
<dbReference type="SUPFAM" id="SSF55785">
    <property type="entry name" value="PYP-like sensor domain (PAS domain)"/>
    <property type="match status" value="1"/>
</dbReference>
<accession>A0A3B1BZ50</accession>
<dbReference type="CDD" id="cd00009">
    <property type="entry name" value="AAA"/>
    <property type="match status" value="1"/>
</dbReference>
<sequence>DKKDSGIGAIDGNYLESVMDSIRDSIKIVDRSFNVIFANKAGLENAWTDQPRKKKGALKCFEKFYHNSEQCSFCVIDRVFNSGMPAFNVFHSKNGGDASVKEISAFPLTGKSGKVEHVIEIVRDVTELKKDLVESEEFSEIISQDSSMENVFDIIKSVAATNSTVLISGETGTGKELIARAIHKSSRRRDKKLVTMNCGAFPETLLETELFGHEKGAFTGADQRRIGRFETAHQGTLFLDEIGTISQSMQVKILRVLQEGELTRVGGNETIKVDIRYVCATNVNLQSEVKAGNFREDLYYRINVVPIMLPPLRKRGDDIKLLAEHFLEKFSGEIGKRFQGFTGSALERAKQYAWPGNIRELRNLVERAVILSKGKSIERLDIPETDERAPVQTATFKDVVETAEKEYLIKALKNNRGSISQTAEKAGVNARTIHRKMKDYGIDKDEFK</sequence>
<gene>
    <name evidence="6" type="ORF">MNBD_NITROSPINAE04-885</name>
</gene>
<evidence type="ECO:0000313" key="6">
    <source>
        <dbReference type="EMBL" id="VAX17114.1"/>
    </source>
</evidence>
<organism evidence="6">
    <name type="scientific">hydrothermal vent metagenome</name>
    <dbReference type="NCBI Taxonomy" id="652676"/>
    <lineage>
        <taxon>unclassified sequences</taxon>
        <taxon>metagenomes</taxon>
        <taxon>ecological metagenomes</taxon>
    </lineage>
</organism>
<evidence type="ECO:0000256" key="3">
    <source>
        <dbReference type="ARBA" id="ARBA00023015"/>
    </source>
</evidence>
<dbReference type="Gene3D" id="3.40.50.300">
    <property type="entry name" value="P-loop containing nucleotide triphosphate hydrolases"/>
    <property type="match status" value="1"/>
</dbReference>
<protein>
    <submittedName>
        <fullName evidence="6">Two-component system response regulator protein</fullName>
    </submittedName>
</protein>
<evidence type="ECO:0000256" key="4">
    <source>
        <dbReference type="ARBA" id="ARBA00023163"/>
    </source>
</evidence>
<dbReference type="Pfam" id="PF25601">
    <property type="entry name" value="AAA_lid_14"/>
    <property type="match status" value="1"/>
</dbReference>
<dbReference type="InterPro" id="IPR003593">
    <property type="entry name" value="AAA+_ATPase"/>
</dbReference>
<dbReference type="Pfam" id="PF02954">
    <property type="entry name" value="HTH_8"/>
    <property type="match status" value="1"/>
</dbReference>
<dbReference type="SUPFAM" id="SSF46689">
    <property type="entry name" value="Homeodomain-like"/>
    <property type="match status" value="1"/>
</dbReference>
<dbReference type="Gene3D" id="1.10.8.60">
    <property type="match status" value="1"/>
</dbReference>
<dbReference type="Gene3D" id="3.30.450.20">
    <property type="entry name" value="PAS domain"/>
    <property type="match status" value="1"/>
</dbReference>
<dbReference type="InterPro" id="IPR058031">
    <property type="entry name" value="AAA_lid_NorR"/>
</dbReference>
<dbReference type="PROSITE" id="PS50045">
    <property type="entry name" value="SIGMA54_INTERACT_4"/>
    <property type="match status" value="1"/>
</dbReference>
<keyword evidence="3" id="KW-0805">Transcription regulation</keyword>
<proteinExistence type="predicted"/>
<reference evidence="6" key="1">
    <citation type="submission" date="2018-06" db="EMBL/GenBank/DDBJ databases">
        <authorList>
            <person name="Zhirakovskaya E."/>
        </authorList>
    </citation>
    <scope>NUCLEOTIDE SEQUENCE</scope>
</reference>
<dbReference type="InterPro" id="IPR009057">
    <property type="entry name" value="Homeodomain-like_sf"/>
</dbReference>
<dbReference type="PANTHER" id="PTHR32071">
    <property type="entry name" value="TRANSCRIPTIONAL REGULATORY PROTEIN"/>
    <property type="match status" value="1"/>
</dbReference>
<dbReference type="PRINTS" id="PR01590">
    <property type="entry name" value="HTHFIS"/>
</dbReference>
<dbReference type="InterPro" id="IPR025662">
    <property type="entry name" value="Sigma_54_int_dom_ATP-bd_1"/>
</dbReference>
<dbReference type="SMART" id="SM00382">
    <property type="entry name" value="AAA"/>
    <property type="match status" value="1"/>
</dbReference>
<dbReference type="FunFam" id="3.40.50.300:FF:000006">
    <property type="entry name" value="DNA-binding transcriptional regulator NtrC"/>
    <property type="match status" value="1"/>
</dbReference>
<dbReference type="InterPro" id="IPR027417">
    <property type="entry name" value="P-loop_NTPase"/>
</dbReference>
<dbReference type="Gene3D" id="1.10.10.60">
    <property type="entry name" value="Homeodomain-like"/>
    <property type="match status" value="1"/>
</dbReference>
<dbReference type="PROSITE" id="PS00675">
    <property type="entry name" value="SIGMA54_INTERACT_1"/>
    <property type="match status" value="1"/>
</dbReference>
<evidence type="ECO:0000259" key="5">
    <source>
        <dbReference type="PROSITE" id="PS50045"/>
    </source>
</evidence>
<keyword evidence="4" id="KW-0804">Transcription</keyword>
<keyword evidence="2" id="KW-0067">ATP-binding</keyword>
<dbReference type="PANTHER" id="PTHR32071:SF122">
    <property type="entry name" value="SIGMA FACTOR"/>
    <property type="match status" value="1"/>
</dbReference>
<dbReference type="SUPFAM" id="SSF52540">
    <property type="entry name" value="P-loop containing nucleoside triphosphate hydrolases"/>
    <property type="match status" value="1"/>
</dbReference>
<evidence type="ECO:0000256" key="1">
    <source>
        <dbReference type="ARBA" id="ARBA00022741"/>
    </source>
</evidence>
<dbReference type="AlphaFoldDB" id="A0A3B1BZ50"/>
<feature type="domain" description="Sigma-54 factor interaction" evidence="5">
    <location>
        <begin position="141"/>
        <end position="370"/>
    </location>
</feature>
<dbReference type="InterPro" id="IPR013656">
    <property type="entry name" value="PAS_4"/>
</dbReference>